<dbReference type="SUPFAM" id="SSF49354">
    <property type="entry name" value="PapD-like"/>
    <property type="match status" value="1"/>
</dbReference>
<gene>
    <name evidence="9" type="ORF">ABU178_18820</name>
</gene>
<keyword evidence="10" id="KW-1185">Reference proteome</keyword>
<dbReference type="InterPro" id="IPR036316">
    <property type="entry name" value="Pili_assmbl_chap_C_dom_sf"/>
</dbReference>
<keyword evidence="3 6" id="KW-0732">Signal</keyword>
<evidence type="ECO:0000259" key="7">
    <source>
        <dbReference type="Pfam" id="PF00345"/>
    </source>
</evidence>
<dbReference type="InterPro" id="IPR016148">
    <property type="entry name" value="Pili_assmbl_chaperone_C"/>
</dbReference>
<dbReference type="InterPro" id="IPR001829">
    <property type="entry name" value="Pili_assmbl_chaperone_bac"/>
</dbReference>
<dbReference type="InterPro" id="IPR013783">
    <property type="entry name" value="Ig-like_fold"/>
</dbReference>
<dbReference type="PANTHER" id="PTHR30251:SF2">
    <property type="entry name" value="FIMBRIAL CHAPERONE YADV-RELATED"/>
    <property type="match status" value="1"/>
</dbReference>
<feature type="signal peptide" evidence="6">
    <location>
        <begin position="1"/>
        <end position="21"/>
    </location>
</feature>
<dbReference type="InterPro" id="IPR008962">
    <property type="entry name" value="PapD-like_sf"/>
</dbReference>
<evidence type="ECO:0000256" key="2">
    <source>
        <dbReference type="ARBA" id="ARBA00007399"/>
    </source>
</evidence>
<dbReference type="InterPro" id="IPR050643">
    <property type="entry name" value="Periplasmic_pilus_chap"/>
</dbReference>
<comment type="caution">
    <text evidence="9">The sequence shown here is derived from an EMBL/GenBank/DDBJ whole genome shotgun (WGS) entry which is preliminary data.</text>
</comment>
<dbReference type="Pfam" id="PF00345">
    <property type="entry name" value="PapD_N"/>
    <property type="match status" value="1"/>
</dbReference>
<evidence type="ECO:0000256" key="5">
    <source>
        <dbReference type="ARBA" id="ARBA00023186"/>
    </source>
</evidence>
<proteinExistence type="inferred from homology"/>
<sequence>MNIIKTLALIGLLLMSDAVNAAMTISGTRIIFPGNQKEQVVRTNNKGSKPALVQVWVDDGTTNKNINEMKVPFLATPPVYRVEPGKGQSVRLIYNGMTLPQDRESVFWFNMMEIPTVNKSSEDKPRLELAFNTRIKIFYRPQSLFSSSSDEFKKLTWEIYKQGKGITVGNPTPYYFSFESGYVIKGNNKNELKTEMIPPFSSRVFTPEKKGGGIEATAEIHLHLINDYGAAKDIVLKYYNNKPVVESAENKAD</sequence>
<reference evidence="9 10" key="1">
    <citation type="submission" date="2024-08" db="EMBL/GenBank/DDBJ databases">
        <title>Pantoea ronii - a newly identified human opportunistic pathogen.</title>
        <authorList>
            <person name="Keidar-Friedman D."/>
            <person name="Sorek N."/>
            <person name="Leshin-Carmel D."/>
            <person name="Tsur A."/>
            <person name="Amsalem M."/>
            <person name="Tolkach D."/>
            <person name="Brosh-Nissimov T."/>
        </authorList>
    </citation>
    <scope>NUCLEOTIDE SEQUENCE [LARGE SCALE GENOMIC DNA]</scope>
    <source>
        <strain evidence="9 10">AA23256</strain>
    </source>
</reference>
<feature type="domain" description="Pili assembly chaperone C-terminal" evidence="8">
    <location>
        <begin position="168"/>
        <end position="231"/>
    </location>
</feature>
<dbReference type="PRINTS" id="PR00969">
    <property type="entry name" value="CHAPERONPILI"/>
</dbReference>
<keyword evidence="4" id="KW-0574">Periplasm</keyword>
<feature type="domain" description="Pili assembly chaperone N-terminal" evidence="7">
    <location>
        <begin position="23"/>
        <end position="144"/>
    </location>
</feature>
<evidence type="ECO:0000256" key="1">
    <source>
        <dbReference type="ARBA" id="ARBA00004418"/>
    </source>
</evidence>
<dbReference type="PANTHER" id="PTHR30251">
    <property type="entry name" value="PILUS ASSEMBLY CHAPERONE"/>
    <property type="match status" value="1"/>
</dbReference>
<dbReference type="SUPFAM" id="SSF49584">
    <property type="entry name" value="Periplasmic chaperone C-domain"/>
    <property type="match status" value="1"/>
</dbReference>
<protein>
    <submittedName>
        <fullName evidence="9">Molecular chaperone</fullName>
    </submittedName>
</protein>
<dbReference type="EMBL" id="JBGFSN010000011">
    <property type="protein sequence ID" value="MFH8136207.1"/>
    <property type="molecule type" value="Genomic_DNA"/>
</dbReference>
<keyword evidence="5" id="KW-0143">Chaperone</keyword>
<evidence type="ECO:0000256" key="4">
    <source>
        <dbReference type="ARBA" id="ARBA00022764"/>
    </source>
</evidence>
<organism evidence="9 10">
    <name type="scientific">Pantoea osteomyelitidis</name>
    <dbReference type="NCBI Taxonomy" id="3230026"/>
    <lineage>
        <taxon>Bacteria</taxon>
        <taxon>Pseudomonadati</taxon>
        <taxon>Pseudomonadota</taxon>
        <taxon>Gammaproteobacteria</taxon>
        <taxon>Enterobacterales</taxon>
        <taxon>Erwiniaceae</taxon>
        <taxon>Pantoea</taxon>
    </lineage>
</organism>
<dbReference type="Gene3D" id="2.60.40.10">
    <property type="entry name" value="Immunoglobulins"/>
    <property type="match status" value="2"/>
</dbReference>
<evidence type="ECO:0000313" key="9">
    <source>
        <dbReference type="EMBL" id="MFH8136207.1"/>
    </source>
</evidence>
<dbReference type="Pfam" id="PF02753">
    <property type="entry name" value="PapD_C"/>
    <property type="match status" value="1"/>
</dbReference>
<dbReference type="InterPro" id="IPR016147">
    <property type="entry name" value="Pili_assmbl_chaperone_N"/>
</dbReference>
<evidence type="ECO:0000256" key="6">
    <source>
        <dbReference type="SAM" id="SignalP"/>
    </source>
</evidence>
<accession>A0ABW7Q149</accession>
<dbReference type="RefSeq" id="WP_397217782.1">
    <property type="nucleotide sequence ID" value="NZ_JBGFSN010000011.1"/>
</dbReference>
<feature type="chain" id="PRO_5045930962" evidence="6">
    <location>
        <begin position="22"/>
        <end position="253"/>
    </location>
</feature>
<evidence type="ECO:0000259" key="8">
    <source>
        <dbReference type="Pfam" id="PF02753"/>
    </source>
</evidence>
<dbReference type="Proteomes" id="UP001611251">
    <property type="component" value="Unassembled WGS sequence"/>
</dbReference>
<evidence type="ECO:0000256" key="3">
    <source>
        <dbReference type="ARBA" id="ARBA00022729"/>
    </source>
</evidence>
<name>A0ABW7Q149_9GAMM</name>
<evidence type="ECO:0000313" key="10">
    <source>
        <dbReference type="Proteomes" id="UP001611251"/>
    </source>
</evidence>
<comment type="subcellular location">
    <subcellularLocation>
        <location evidence="1">Periplasm</location>
    </subcellularLocation>
</comment>
<comment type="similarity">
    <text evidence="2">Belongs to the periplasmic pilus chaperone family.</text>
</comment>